<dbReference type="PRINTS" id="PR00032">
    <property type="entry name" value="HTHARAC"/>
</dbReference>
<evidence type="ECO:0000256" key="1">
    <source>
        <dbReference type="ARBA" id="ARBA00023015"/>
    </source>
</evidence>
<dbReference type="GO" id="GO:0043565">
    <property type="term" value="F:sequence-specific DNA binding"/>
    <property type="evidence" value="ECO:0007669"/>
    <property type="project" value="InterPro"/>
</dbReference>
<keyword evidence="1" id="KW-0805">Transcription regulation</keyword>
<evidence type="ECO:0000259" key="4">
    <source>
        <dbReference type="PROSITE" id="PS01124"/>
    </source>
</evidence>
<dbReference type="Proteomes" id="UP000197535">
    <property type="component" value="Unassembled WGS sequence"/>
</dbReference>
<dbReference type="EMBL" id="LSTO01000001">
    <property type="protein sequence ID" value="OWW22758.1"/>
    <property type="molecule type" value="Genomic_DNA"/>
</dbReference>
<accession>A0A254TSP7</accession>
<feature type="domain" description="HTH araC/xylS-type" evidence="4">
    <location>
        <begin position="155"/>
        <end position="252"/>
    </location>
</feature>
<dbReference type="Pfam" id="PF12833">
    <property type="entry name" value="HTH_18"/>
    <property type="match status" value="1"/>
</dbReference>
<name>A0A254TSP7_9BURK</name>
<dbReference type="InterPro" id="IPR018060">
    <property type="entry name" value="HTH_AraC"/>
</dbReference>
<dbReference type="InterPro" id="IPR013656">
    <property type="entry name" value="PAS_4"/>
</dbReference>
<dbReference type="SUPFAM" id="SSF46689">
    <property type="entry name" value="Homeodomain-like"/>
    <property type="match status" value="2"/>
</dbReference>
<dbReference type="AlphaFoldDB" id="A0A254TSP7"/>
<evidence type="ECO:0000256" key="2">
    <source>
        <dbReference type="ARBA" id="ARBA00023125"/>
    </source>
</evidence>
<keyword evidence="3" id="KW-0804">Transcription</keyword>
<comment type="caution">
    <text evidence="5">The sequence shown here is derived from an EMBL/GenBank/DDBJ whole genome shotgun (WGS) entry which is preliminary data.</text>
</comment>
<dbReference type="Gene3D" id="1.10.10.60">
    <property type="entry name" value="Homeodomain-like"/>
    <property type="match status" value="1"/>
</dbReference>
<dbReference type="Gene3D" id="3.30.450.20">
    <property type="entry name" value="PAS domain"/>
    <property type="match status" value="1"/>
</dbReference>
<dbReference type="SUPFAM" id="SSF55785">
    <property type="entry name" value="PYP-like sensor domain (PAS domain)"/>
    <property type="match status" value="1"/>
</dbReference>
<dbReference type="GO" id="GO:0003700">
    <property type="term" value="F:DNA-binding transcription factor activity"/>
    <property type="evidence" value="ECO:0007669"/>
    <property type="project" value="InterPro"/>
</dbReference>
<dbReference type="InterPro" id="IPR009057">
    <property type="entry name" value="Homeodomain-like_sf"/>
</dbReference>
<keyword evidence="2" id="KW-0238">DNA-binding</keyword>
<sequence>MQPEDLPHLPEQGGAQQLLRALPPDLFFAEPLFDALPDVVFFVKDAQARYVLVNKTLVARCGLREKSALLGRTPTDVFASRFGATYLAQDESVLSTGSEIHDQLELHLYPNRDPGWCLTHKIPLRDAGGRIIGLAGISRDLAMPDKKHPVYQRIAAAAHFIQEHYDQNVQFTELAALASLSVSQIERYFKKIFYLSPRQMLVKARLEAATRMLAGDTSITDVAIACGYHDHSAFSRQFKATVGVTPTEYREMLRKV</sequence>
<keyword evidence="6" id="KW-1185">Reference proteome</keyword>
<dbReference type="PROSITE" id="PS00041">
    <property type="entry name" value="HTH_ARAC_FAMILY_1"/>
    <property type="match status" value="1"/>
</dbReference>
<gene>
    <name evidence="5" type="ORF">AYR66_08810</name>
</gene>
<dbReference type="InterPro" id="IPR020449">
    <property type="entry name" value="Tscrpt_reg_AraC-type_HTH"/>
</dbReference>
<evidence type="ECO:0000256" key="3">
    <source>
        <dbReference type="ARBA" id="ARBA00023163"/>
    </source>
</evidence>
<dbReference type="Pfam" id="PF08448">
    <property type="entry name" value="PAS_4"/>
    <property type="match status" value="1"/>
</dbReference>
<evidence type="ECO:0000313" key="5">
    <source>
        <dbReference type="EMBL" id="OWW22758.1"/>
    </source>
</evidence>
<proteinExistence type="predicted"/>
<dbReference type="InterPro" id="IPR050204">
    <property type="entry name" value="AraC_XylS_family_regulators"/>
</dbReference>
<dbReference type="SMART" id="SM00342">
    <property type="entry name" value="HTH_ARAC"/>
    <property type="match status" value="1"/>
</dbReference>
<dbReference type="PROSITE" id="PS01124">
    <property type="entry name" value="HTH_ARAC_FAMILY_2"/>
    <property type="match status" value="1"/>
</dbReference>
<reference evidence="5 6" key="1">
    <citation type="submission" date="2016-02" db="EMBL/GenBank/DDBJ databases">
        <authorList>
            <person name="Wen L."/>
            <person name="He K."/>
            <person name="Yang H."/>
        </authorList>
    </citation>
    <scope>NUCLEOTIDE SEQUENCE [LARGE SCALE GENOMIC DNA]</scope>
    <source>
        <strain evidence="5 6">TSA40</strain>
    </source>
</reference>
<dbReference type="InterPro" id="IPR018062">
    <property type="entry name" value="HTH_AraC-typ_CS"/>
</dbReference>
<evidence type="ECO:0000313" key="6">
    <source>
        <dbReference type="Proteomes" id="UP000197535"/>
    </source>
</evidence>
<organism evidence="5 6">
    <name type="scientific">Noviherbaspirillum denitrificans</name>
    <dbReference type="NCBI Taxonomy" id="1968433"/>
    <lineage>
        <taxon>Bacteria</taxon>
        <taxon>Pseudomonadati</taxon>
        <taxon>Pseudomonadota</taxon>
        <taxon>Betaproteobacteria</taxon>
        <taxon>Burkholderiales</taxon>
        <taxon>Oxalobacteraceae</taxon>
        <taxon>Noviherbaspirillum</taxon>
    </lineage>
</organism>
<dbReference type="InterPro" id="IPR035965">
    <property type="entry name" value="PAS-like_dom_sf"/>
</dbReference>
<protein>
    <submittedName>
        <fullName evidence="5">AraC family transcriptional regulator</fullName>
    </submittedName>
</protein>
<dbReference type="PANTHER" id="PTHR46796">
    <property type="entry name" value="HTH-TYPE TRANSCRIPTIONAL ACTIVATOR RHAS-RELATED"/>
    <property type="match status" value="1"/>
</dbReference>
<dbReference type="PANTHER" id="PTHR46796:SF13">
    <property type="entry name" value="HTH-TYPE TRANSCRIPTIONAL ACTIVATOR RHAS"/>
    <property type="match status" value="1"/>
</dbReference>
<dbReference type="OrthoDB" id="6146868at2"/>